<evidence type="ECO:0000313" key="8">
    <source>
        <dbReference type="EMBL" id="AZN40793.1"/>
    </source>
</evidence>
<dbReference type="PRINTS" id="PR00069">
    <property type="entry name" value="ALDKETRDTASE"/>
</dbReference>
<dbReference type="FunFam" id="3.20.20.100:FF:000015">
    <property type="entry name" value="Oxidoreductase, aldo/keto reductase family"/>
    <property type="match status" value="1"/>
</dbReference>
<evidence type="ECO:0000259" key="7">
    <source>
        <dbReference type="Pfam" id="PF00248"/>
    </source>
</evidence>
<organism evidence="8 9">
    <name type="scientific">Paenibacillus albus</name>
    <dbReference type="NCBI Taxonomy" id="2495582"/>
    <lineage>
        <taxon>Bacteria</taxon>
        <taxon>Bacillati</taxon>
        <taxon>Bacillota</taxon>
        <taxon>Bacilli</taxon>
        <taxon>Bacillales</taxon>
        <taxon>Paenibacillaceae</taxon>
        <taxon>Paenibacillus</taxon>
    </lineage>
</organism>
<keyword evidence="9" id="KW-1185">Reference proteome</keyword>
<feature type="active site" description="Proton donor" evidence="4">
    <location>
        <position position="49"/>
    </location>
</feature>
<accession>A0A3Q8X5S6</accession>
<dbReference type="InterPro" id="IPR036812">
    <property type="entry name" value="NAD(P)_OxRdtase_dom_sf"/>
</dbReference>
<keyword evidence="2" id="KW-0521">NADP</keyword>
<dbReference type="CDD" id="cd19133">
    <property type="entry name" value="AKR_AKR5F1"/>
    <property type="match status" value="1"/>
</dbReference>
<protein>
    <submittedName>
        <fullName evidence="8">Aldo/keto reductase</fullName>
    </submittedName>
</protein>
<dbReference type="PIRSF" id="PIRSF000097">
    <property type="entry name" value="AKR"/>
    <property type="match status" value="1"/>
</dbReference>
<dbReference type="Proteomes" id="UP000272528">
    <property type="component" value="Chromosome"/>
</dbReference>
<dbReference type="InterPro" id="IPR023210">
    <property type="entry name" value="NADP_OxRdtase_dom"/>
</dbReference>
<comment type="similarity">
    <text evidence="1">Belongs to the aldo/keto reductase family.</text>
</comment>
<gene>
    <name evidence="8" type="ORF">EJC50_14825</name>
</gene>
<dbReference type="PANTHER" id="PTHR43827:SF3">
    <property type="entry name" value="NADP-DEPENDENT OXIDOREDUCTASE DOMAIN-CONTAINING PROTEIN"/>
    <property type="match status" value="1"/>
</dbReference>
<dbReference type="SUPFAM" id="SSF51430">
    <property type="entry name" value="NAD(P)-linked oxidoreductase"/>
    <property type="match status" value="1"/>
</dbReference>
<evidence type="ECO:0000256" key="4">
    <source>
        <dbReference type="PIRSR" id="PIRSR000097-1"/>
    </source>
</evidence>
<dbReference type="EMBL" id="CP034437">
    <property type="protein sequence ID" value="AZN40793.1"/>
    <property type="molecule type" value="Genomic_DNA"/>
</dbReference>
<dbReference type="KEGG" id="palb:EJC50_14825"/>
<dbReference type="Gene3D" id="3.20.20.100">
    <property type="entry name" value="NADP-dependent oxidoreductase domain"/>
    <property type="match status" value="1"/>
</dbReference>
<dbReference type="PANTHER" id="PTHR43827">
    <property type="entry name" value="2,5-DIKETO-D-GLUCONIC ACID REDUCTASE"/>
    <property type="match status" value="1"/>
</dbReference>
<dbReference type="GO" id="GO:0016616">
    <property type="term" value="F:oxidoreductase activity, acting on the CH-OH group of donors, NAD or NADP as acceptor"/>
    <property type="evidence" value="ECO:0007669"/>
    <property type="project" value="UniProtKB-ARBA"/>
</dbReference>
<evidence type="ECO:0000256" key="1">
    <source>
        <dbReference type="ARBA" id="ARBA00007905"/>
    </source>
</evidence>
<feature type="binding site" evidence="5">
    <location>
        <position position="107"/>
    </location>
    <ligand>
        <name>substrate</name>
    </ligand>
</feature>
<dbReference type="OrthoDB" id="9804790at2"/>
<evidence type="ECO:0000313" key="9">
    <source>
        <dbReference type="Proteomes" id="UP000272528"/>
    </source>
</evidence>
<dbReference type="AlphaFoldDB" id="A0A3Q8X5S6"/>
<dbReference type="PROSITE" id="PS00798">
    <property type="entry name" value="ALDOKETO_REDUCTASE_1"/>
    <property type="match status" value="1"/>
</dbReference>
<evidence type="ECO:0000256" key="2">
    <source>
        <dbReference type="ARBA" id="ARBA00022857"/>
    </source>
</evidence>
<keyword evidence="3" id="KW-0560">Oxidoreductase</keyword>
<dbReference type="RefSeq" id="WP_126016228.1">
    <property type="nucleotide sequence ID" value="NZ_CP034437.1"/>
</dbReference>
<dbReference type="Pfam" id="PF00248">
    <property type="entry name" value="Aldo_ket_red"/>
    <property type="match status" value="1"/>
</dbReference>
<dbReference type="InterPro" id="IPR018170">
    <property type="entry name" value="Aldo/ket_reductase_CS"/>
</dbReference>
<proteinExistence type="inferred from homology"/>
<sequence>MKKVTLNNGVEMPILGFGVFQIRDENECEQSVYEAIMAGYRLIDTAASYLNEEAVGRAIKRSDVAREELFITTKLWVQDTGYERTKKAFENSLKRLQLDYLDLYLIHQPYGDVYGSWRAMEELYREGKIRAIGVSNFHEDRLIDLMLHNEVVPAVNQVETHPFQQQIDNAKFMQEHQVQIESWAPFAEGKNNLFQNDALVAIADKHNKSVAQVVLRWLTQRDVVVIPKSVRKDRIIENFNIFDFELDQADMESIAALDTKQSLFFSHRDPEMVKWLGTRKLDI</sequence>
<evidence type="ECO:0000256" key="3">
    <source>
        <dbReference type="ARBA" id="ARBA00023002"/>
    </source>
</evidence>
<name>A0A3Q8X5S6_9BACL</name>
<dbReference type="PROSITE" id="PS00062">
    <property type="entry name" value="ALDOKETO_REDUCTASE_2"/>
    <property type="match status" value="1"/>
</dbReference>
<reference evidence="9" key="1">
    <citation type="submission" date="2018-12" db="EMBL/GenBank/DDBJ databases">
        <title>Genome sequence of Peanibacillus sp.</title>
        <authorList>
            <person name="Subramani G."/>
            <person name="Srinivasan S."/>
            <person name="Kim M.K."/>
        </authorList>
    </citation>
    <scope>NUCLEOTIDE SEQUENCE [LARGE SCALE GENOMIC DNA]</scope>
    <source>
        <strain evidence="9">18JY67-1</strain>
    </source>
</reference>
<feature type="domain" description="NADP-dependent oxidoreductase" evidence="7">
    <location>
        <begin position="16"/>
        <end position="258"/>
    </location>
</feature>
<evidence type="ECO:0000256" key="5">
    <source>
        <dbReference type="PIRSR" id="PIRSR000097-2"/>
    </source>
</evidence>
<evidence type="ECO:0000256" key="6">
    <source>
        <dbReference type="PIRSR" id="PIRSR000097-3"/>
    </source>
</evidence>
<feature type="site" description="Lowers pKa of active site Tyr" evidence="6">
    <location>
        <position position="74"/>
    </location>
</feature>
<dbReference type="InterPro" id="IPR020471">
    <property type="entry name" value="AKR"/>
</dbReference>